<evidence type="ECO:0000313" key="3">
    <source>
        <dbReference type="Proteomes" id="UP000001072"/>
    </source>
</evidence>
<dbReference type="GeneID" id="18923480"/>
<feature type="compositionally biased region" description="Basic residues" evidence="1">
    <location>
        <begin position="66"/>
        <end position="76"/>
    </location>
</feature>
<organism evidence="3">
    <name type="scientific">Melampsora larici-populina (strain 98AG31 / pathotype 3-4-7)</name>
    <name type="common">Poplar leaf rust fungus</name>
    <dbReference type="NCBI Taxonomy" id="747676"/>
    <lineage>
        <taxon>Eukaryota</taxon>
        <taxon>Fungi</taxon>
        <taxon>Dikarya</taxon>
        <taxon>Basidiomycota</taxon>
        <taxon>Pucciniomycotina</taxon>
        <taxon>Pucciniomycetes</taxon>
        <taxon>Pucciniales</taxon>
        <taxon>Melampsoraceae</taxon>
        <taxon>Melampsora</taxon>
    </lineage>
</organism>
<sequence>MVSMQARKASGRTPKLGMGRVGLHAMSNCSAEAVIDDQSNYITSTDEVGEPRLVSRCTLSTAAKDRKSKGGNHKPNNHNTTPDGKAKVGGCQYKGTGDVKKEIDMLNREVKQMNGIVGGLGKKGGNYIELAKHGICSEIQQNGARAFLAGPKVANLTADLNEINKLISQIIDLLNKFISGKGQSDQSAAKLAQDITAIRGKAKPSKGLLFIHISLSSTRAYESDSS</sequence>
<dbReference type="EMBL" id="GL883119">
    <property type="protein sequence ID" value="EGG04229.1"/>
    <property type="molecule type" value="Genomic_DNA"/>
</dbReference>
<evidence type="ECO:0000313" key="2">
    <source>
        <dbReference type="EMBL" id="EGG04229.1"/>
    </source>
</evidence>
<dbReference type="HOGENOM" id="CLU_1225008_0_0_1"/>
<accession>F4RTA7</accession>
<protein>
    <submittedName>
        <fullName evidence="2">Uncharacterized protein</fullName>
    </submittedName>
</protein>
<keyword evidence="3" id="KW-1185">Reference proteome</keyword>
<gene>
    <name evidence="2" type="ORF">MELLADRAFT_108502</name>
</gene>
<reference evidence="3" key="1">
    <citation type="journal article" date="2011" name="Proc. Natl. Acad. Sci. U.S.A.">
        <title>Obligate biotrophy features unraveled by the genomic analysis of rust fungi.</title>
        <authorList>
            <person name="Duplessis S."/>
            <person name="Cuomo C.A."/>
            <person name="Lin Y.-C."/>
            <person name="Aerts A."/>
            <person name="Tisserant E."/>
            <person name="Veneault-Fourrey C."/>
            <person name="Joly D.L."/>
            <person name="Hacquard S."/>
            <person name="Amselem J."/>
            <person name="Cantarel B.L."/>
            <person name="Chiu R."/>
            <person name="Coutinho P.M."/>
            <person name="Feau N."/>
            <person name="Field M."/>
            <person name="Frey P."/>
            <person name="Gelhaye E."/>
            <person name="Goldberg J."/>
            <person name="Grabherr M.G."/>
            <person name="Kodira C.D."/>
            <person name="Kohler A."/>
            <person name="Kuees U."/>
            <person name="Lindquist E.A."/>
            <person name="Lucas S.M."/>
            <person name="Mago R."/>
            <person name="Mauceli E."/>
            <person name="Morin E."/>
            <person name="Murat C."/>
            <person name="Pangilinan J.L."/>
            <person name="Park R."/>
            <person name="Pearson M."/>
            <person name="Quesneville H."/>
            <person name="Rouhier N."/>
            <person name="Sakthikumar S."/>
            <person name="Salamov A.A."/>
            <person name="Schmutz J."/>
            <person name="Selles B."/>
            <person name="Shapiro H."/>
            <person name="Tanguay P."/>
            <person name="Tuskan G.A."/>
            <person name="Henrissat B."/>
            <person name="Van de Peer Y."/>
            <person name="Rouze P."/>
            <person name="Ellis J.G."/>
            <person name="Dodds P.N."/>
            <person name="Schein J.E."/>
            <person name="Zhong S."/>
            <person name="Hamelin R.C."/>
            <person name="Grigoriev I.V."/>
            <person name="Szabo L.J."/>
            <person name="Martin F."/>
        </authorList>
    </citation>
    <scope>NUCLEOTIDE SEQUENCE [LARGE SCALE GENOMIC DNA]</scope>
    <source>
        <strain evidence="3">98AG31 / pathotype 3-4-7</strain>
    </source>
</reference>
<evidence type="ECO:0000256" key="1">
    <source>
        <dbReference type="SAM" id="MobiDB-lite"/>
    </source>
</evidence>
<dbReference type="InParanoid" id="F4RTA7"/>
<dbReference type="Proteomes" id="UP000001072">
    <property type="component" value="Unassembled WGS sequence"/>
</dbReference>
<dbReference type="KEGG" id="mlr:MELLADRAFT_108502"/>
<dbReference type="AlphaFoldDB" id="F4RTA7"/>
<dbReference type="VEuPathDB" id="FungiDB:MELLADRAFT_108502"/>
<feature type="region of interest" description="Disordered" evidence="1">
    <location>
        <begin position="61"/>
        <end position="91"/>
    </location>
</feature>
<dbReference type="RefSeq" id="XP_007412358.1">
    <property type="nucleotide sequence ID" value="XM_007412296.1"/>
</dbReference>
<proteinExistence type="predicted"/>
<name>F4RTA7_MELLP</name>